<accession>A0ABX8E616</accession>
<feature type="compositionally biased region" description="Basic and acidic residues" evidence="1">
    <location>
        <begin position="52"/>
        <end position="63"/>
    </location>
</feature>
<dbReference type="Proteomes" id="UP000677126">
    <property type="component" value="Chromosome"/>
</dbReference>
<keyword evidence="2" id="KW-0732">Signal</keyword>
<organism evidence="3 4">
    <name type="scientific">Novosphingobium decolorationis</name>
    <dbReference type="NCBI Taxonomy" id="2698673"/>
    <lineage>
        <taxon>Bacteria</taxon>
        <taxon>Pseudomonadati</taxon>
        <taxon>Pseudomonadota</taxon>
        <taxon>Alphaproteobacteria</taxon>
        <taxon>Sphingomonadales</taxon>
        <taxon>Sphingomonadaceae</taxon>
        <taxon>Novosphingobium</taxon>
    </lineage>
</organism>
<keyword evidence="4" id="KW-1185">Reference proteome</keyword>
<evidence type="ECO:0008006" key="5">
    <source>
        <dbReference type="Google" id="ProtNLM"/>
    </source>
</evidence>
<proteinExistence type="predicted"/>
<reference evidence="3 4" key="1">
    <citation type="journal article" date="2021" name="Int. J. Syst. Evol. Microbiol.">
        <title>Novosphingobium decolorationis sp. nov., an aniline blue-decolourizing bacterium isolated from East Pacific sediment.</title>
        <authorList>
            <person name="Chen X."/>
            <person name="Dong B."/>
            <person name="Chen T."/>
            <person name="Ren N."/>
            <person name="Wang J."/>
            <person name="Xu Y."/>
            <person name="Yang J."/>
            <person name="Zhu S."/>
            <person name="Chen J."/>
        </authorList>
    </citation>
    <scope>NUCLEOTIDE SEQUENCE [LARGE SCALE GENOMIC DNA]</scope>
    <source>
        <strain evidence="3 4">502str22</strain>
    </source>
</reference>
<sequence>MSPAVRPAPLLALALLPVLGGCVARTAVDVATLPVRAASQGVDWATTSQSEADEKRGRAMREHEEKLRDLQRRYEKHLRKCDAGSQSACLDARDDYAQMQILQAPQNRPY</sequence>
<name>A0ABX8E616_9SPHN</name>
<feature type="chain" id="PRO_5045384139" description="Lipoprotein" evidence="2">
    <location>
        <begin position="28"/>
        <end position="110"/>
    </location>
</feature>
<gene>
    <name evidence="3" type="ORF">HT578_12760</name>
</gene>
<protein>
    <recommendedName>
        <fullName evidence="5">Lipoprotein</fullName>
    </recommendedName>
</protein>
<dbReference type="EMBL" id="CP054856">
    <property type="protein sequence ID" value="QVM84444.1"/>
    <property type="molecule type" value="Genomic_DNA"/>
</dbReference>
<feature type="region of interest" description="Disordered" evidence="1">
    <location>
        <begin position="41"/>
        <end position="63"/>
    </location>
</feature>
<evidence type="ECO:0000313" key="4">
    <source>
        <dbReference type="Proteomes" id="UP000677126"/>
    </source>
</evidence>
<dbReference type="PROSITE" id="PS51257">
    <property type="entry name" value="PROKAR_LIPOPROTEIN"/>
    <property type="match status" value="1"/>
</dbReference>
<evidence type="ECO:0000256" key="1">
    <source>
        <dbReference type="SAM" id="MobiDB-lite"/>
    </source>
</evidence>
<evidence type="ECO:0000256" key="2">
    <source>
        <dbReference type="SAM" id="SignalP"/>
    </source>
</evidence>
<evidence type="ECO:0000313" key="3">
    <source>
        <dbReference type="EMBL" id="QVM84444.1"/>
    </source>
</evidence>
<feature type="signal peptide" evidence="2">
    <location>
        <begin position="1"/>
        <end position="27"/>
    </location>
</feature>
<dbReference type="RefSeq" id="WP_039389936.1">
    <property type="nucleotide sequence ID" value="NZ_CP054856.1"/>
</dbReference>